<proteinExistence type="predicted"/>
<reference evidence="2 5" key="2">
    <citation type="journal article" date="2019" name="Emerg. Microbes Infect.">
        <title>Comprehensive subspecies identification of 175 nontuberculous mycobacteria species based on 7547 genomic profiles.</title>
        <authorList>
            <person name="Matsumoto Y."/>
            <person name="Kinjo T."/>
            <person name="Motooka D."/>
            <person name="Nabeya D."/>
            <person name="Jung N."/>
            <person name="Uechi K."/>
            <person name="Horii T."/>
            <person name="Iida T."/>
            <person name="Fujita J."/>
            <person name="Nakamura S."/>
        </authorList>
    </citation>
    <scope>NUCLEOTIDE SEQUENCE [LARGE SCALE GENOMIC DNA]</scope>
    <source>
        <strain evidence="2 5">JCM 12405</strain>
    </source>
</reference>
<protein>
    <recommendedName>
        <fullName evidence="1">ESX-1 secretion-associated protein EspA/EspE-like domain-containing protein</fullName>
    </recommendedName>
</protein>
<dbReference type="AlphaFoldDB" id="A0A1X1TEK7"/>
<evidence type="ECO:0000313" key="3">
    <source>
        <dbReference type="EMBL" id="ORV42974.1"/>
    </source>
</evidence>
<evidence type="ECO:0000313" key="4">
    <source>
        <dbReference type="Proteomes" id="UP000193564"/>
    </source>
</evidence>
<dbReference type="Pfam" id="PF18879">
    <property type="entry name" value="EspA_EspE"/>
    <property type="match status" value="1"/>
</dbReference>
<dbReference type="EMBL" id="AP022605">
    <property type="protein sequence ID" value="BBZ06034.1"/>
    <property type="molecule type" value="Genomic_DNA"/>
</dbReference>
<evidence type="ECO:0000313" key="5">
    <source>
        <dbReference type="Proteomes" id="UP000467201"/>
    </source>
</evidence>
<sequence length="255" mass="27068">MGLFDDYGEVLQKVGSAMRTFDPFGPIGAAGEMLSGVSETARLIDQNGVDTLWNLAGNAAEMASVAQSMLPLAKQTLIIQGGLKAVLAMQYECGFTNEPNRGDGYSTGAQRFNDIADTLSVAAPDERWTGAAAEAYAAANDRQKLRAKKMVDADLDVRMALSAEAGEVETTRRILNNAAMMMGNAIAPALAARALGKHGKALSLSIETSVVGTSIPTCIWYMNQLADVSSRSAASIEAATRLYQEVADDCYPTRM</sequence>
<name>A0A1X1TEK7_9MYCO</name>
<feature type="domain" description="ESX-1 secretion-associated protein EspA/EspE-like" evidence="1">
    <location>
        <begin position="98"/>
        <end position="176"/>
    </location>
</feature>
<accession>A0A1X1TEK7</accession>
<evidence type="ECO:0000313" key="2">
    <source>
        <dbReference type="EMBL" id="BBZ06034.1"/>
    </source>
</evidence>
<dbReference type="Proteomes" id="UP000193564">
    <property type="component" value="Unassembled WGS sequence"/>
</dbReference>
<evidence type="ECO:0000259" key="1">
    <source>
        <dbReference type="Pfam" id="PF18879"/>
    </source>
</evidence>
<dbReference type="InterPro" id="IPR043796">
    <property type="entry name" value="ESX-1_EspA/EspE-like"/>
</dbReference>
<reference evidence="3 4" key="1">
    <citation type="submission" date="2016-01" db="EMBL/GenBank/DDBJ databases">
        <title>The new phylogeny of the genus Mycobacterium.</title>
        <authorList>
            <person name="Tarcisio F."/>
            <person name="Conor M."/>
            <person name="Antonella G."/>
            <person name="Elisabetta G."/>
            <person name="Giulia F.S."/>
            <person name="Sara T."/>
            <person name="Anna F."/>
            <person name="Clotilde B."/>
            <person name="Roberto B."/>
            <person name="Veronica D.S."/>
            <person name="Fabio R."/>
            <person name="Monica P."/>
            <person name="Olivier J."/>
            <person name="Enrico T."/>
            <person name="Nicola S."/>
        </authorList>
    </citation>
    <scope>NUCLEOTIDE SEQUENCE [LARGE SCALE GENOMIC DNA]</scope>
    <source>
        <strain evidence="3 4">DSM 44339</strain>
    </source>
</reference>
<keyword evidence="4" id="KW-1185">Reference proteome</keyword>
<organism evidence="3 4">
    <name type="scientific">Mycolicibacterium doricum</name>
    <dbReference type="NCBI Taxonomy" id="126673"/>
    <lineage>
        <taxon>Bacteria</taxon>
        <taxon>Bacillati</taxon>
        <taxon>Actinomycetota</taxon>
        <taxon>Actinomycetes</taxon>
        <taxon>Mycobacteriales</taxon>
        <taxon>Mycobacteriaceae</taxon>
        <taxon>Mycolicibacterium</taxon>
    </lineage>
</organism>
<dbReference type="RefSeq" id="WP_109749300.1">
    <property type="nucleotide sequence ID" value="NZ_AP022605.1"/>
</dbReference>
<dbReference type="STRING" id="126673.AWC01_07265"/>
<dbReference type="KEGG" id="mdr:MDOR_02030"/>
<gene>
    <name evidence="3" type="ORF">AWC01_07265</name>
    <name evidence="2" type="ORF">MDOR_02030</name>
</gene>
<dbReference type="OrthoDB" id="4617460at2"/>
<reference evidence="2" key="3">
    <citation type="submission" date="2020-02" db="EMBL/GenBank/DDBJ databases">
        <authorList>
            <person name="Matsumoto Y."/>
            <person name="Motooka D."/>
            <person name="Nakamura S."/>
        </authorList>
    </citation>
    <scope>NUCLEOTIDE SEQUENCE</scope>
    <source>
        <strain evidence="2">JCM 12405</strain>
    </source>
</reference>
<dbReference type="EMBL" id="LQOS01000020">
    <property type="protein sequence ID" value="ORV42974.1"/>
    <property type="molecule type" value="Genomic_DNA"/>
</dbReference>
<dbReference type="Proteomes" id="UP000467201">
    <property type="component" value="Chromosome"/>
</dbReference>